<dbReference type="InterPro" id="IPR053142">
    <property type="entry name" value="PchR_regulatory_protein"/>
</dbReference>
<evidence type="ECO:0000259" key="4">
    <source>
        <dbReference type="PROSITE" id="PS01124"/>
    </source>
</evidence>
<evidence type="ECO:0000313" key="6">
    <source>
        <dbReference type="Proteomes" id="UP000315377"/>
    </source>
</evidence>
<keyword evidence="1" id="KW-0805">Transcription regulation</keyword>
<dbReference type="AlphaFoldDB" id="A0AAP9DQF1"/>
<dbReference type="Proteomes" id="UP000315377">
    <property type="component" value="Chromosome"/>
</dbReference>
<dbReference type="PANTHER" id="PTHR47893">
    <property type="entry name" value="REGULATORY PROTEIN PCHR"/>
    <property type="match status" value="1"/>
</dbReference>
<accession>A0AAP9DQF1</accession>
<keyword evidence="3" id="KW-0804">Transcription</keyword>
<dbReference type="InterPro" id="IPR009057">
    <property type="entry name" value="Homeodomain-like_sf"/>
</dbReference>
<gene>
    <name evidence="5" type="ORF">FLT43_00630</name>
</gene>
<dbReference type="SUPFAM" id="SSF46689">
    <property type="entry name" value="Homeodomain-like"/>
    <property type="match status" value="1"/>
</dbReference>
<name>A0AAP9DQF1_PANTH</name>
<dbReference type="GO" id="GO:0003700">
    <property type="term" value="F:DNA-binding transcription factor activity"/>
    <property type="evidence" value="ECO:0007669"/>
    <property type="project" value="InterPro"/>
</dbReference>
<dbReference type="GO" id="GO:0043565">
    <property type="term" value="F:sequence-specific DNA binding"/>
    <property type="evidence" value="ECO:0007669"/>
    <property type="project" value="InterPro"/>
</dbReference>
<reference evidence="5 6" key="1">
    <citation type="submission" date="2019-07" db="EMBL/GenBank/DDBJ databases">
        <title>Paenibacillus thiaminolyticus NRRL B-4156.</title>
        <authorList>
            <person name="Hehnly C."/>
            <person name="Zhang L."/>
        </authorList>
    </citation>
    <scope>NUCLEOTIDE SEQUENCE [LARGE SCALE GENOMIC DNA]</scope>
    <source>
        <strain evidence="5 6">NRRL B-4156</strain>
    </source>
</reference>
<evidence type="ECO:0000256" key="3">
    <source>
        <dbReference type="ARBA" id="ARBA00023163"/>
    </source>
</evidence>
<dbReference type="SMART" id="SM00342">
    <property type="entry name" value="HTH_ARAC"/>
    <property type="match status" value="1"/>
</dbReference>
<dbReference type="PANTHER" id="PTHR47893:SF1">
    <property type="entry name" value="REGULATORY PROTEIN PCHR"/>
    <property type="match status" value="1"/>
</dbReference>
<dbReference type="Gene3D" id="1.10.10.60">
    <property type="entry name" value="Homeodomain-like"/>
    <property type="match status" value="1"/>
</dbReference>
<evidence type="ECO:0000256" key="1">
    <source>
        <dbReference type="ARBA" id="ARBA00023015"/>
    </source>
</evidence>
<evidence type="ECO:0000256" key="2">
    <source>
        <dbReference type="ARBA" id="ARBA00023125"/>
    </source>
</evidence>
<dbReference type="PROSITE" id="PS01124">
    <property type="entry name" value="HTH_ARAC_FAMILY_2"/>
    <property type="match status" value="1"/>
</dbReference>
<keyword evidence="2" id="KW-0238">DNA-binding</keyword>
<proteinExistence type="predicted"/>
<feature type="domain" description="HTH araC/xylS-type" evidence="4">
    <location>
        <begin position="252"/>
        <end position="350"/>
    </location>
</feature>
<dbReference type="InterPro" id="IPR020449">
    <property type="entry name" value="Tscrpt_reg_AraC-type_HTH"/>
</dbReference>
<sequence length="364" mass="41289">MPELDGLCVRLMVRRVSMRQHYFIDSPDTYAETMRQLSGQSAHEESPHACSVRYDIREEYGAGRVEMFRVMNNSAITLYDVTFHDDVVFEYAMTGRYFAVKYCVDGELELQEHGQEPLLFRKNSLSVSKSCAIRGCTRHRGGQRYQCVSIISDSDHMSKLFGSSGVDVWNHAMEKLDGPSRQRLFTGVQAGADVSNIFCSIFHCALPEQSKILYYEGKVMELLSLLLAVELPGLEDEAEAVLLDDYEIRQIRLAHDQLMDNPGNPPTLARLSRELAISRNKLTKGYKQIYGYTIYVHYRKACMQQAAALLADLNKSVQDIAFDVGYSNASNFCNAFKREFGLTPLQYRKSTLRRLSGQMSTPST</sequence>
<evidence type="ECO:0000313" key="5">
    <source>
        <dbReference type="EMBL" id="QDM42176.1"/>
    </source>
</evidence>
<organism evidence="5 6">
    <name type="scientific">Paenibacillus thiaminolyticus</name>
    <name type="common">Bacillus thiaminolyticus</name>
    <dbReference type="NCBI Taxonomy" id="49283"/>
    <lineage>
        <taxon>Bacteria</taxon>
        <taxon>Bacillati</taxon>
        <taxon>Bacillota</taxon>
        <taxon>Bacilli</taxon>
        <taxon>Bacillales</taxon>
        <taxon>Paenibacillaceae</taxon>
        <taxon>Paenibacillus</taxon>
    </lineage>
</organism>
<dbReference type="PRINTS" id="PR00032">
    <property type="entry name" value="HTHARAC"/>
</dbReference>
<protein>
    <submittedName>
        <fullName evidence="5">Helix-turn-helix transcriptional regulator</fullName>
    </submittedName>
</protein>
<dbReference type="InterPro" id="IPR018060">
    <property type="entry name" value="HTH_AraC"/>
</dbReference>
<dbReference type="Pfam" id="PF12833">
    <property type="entry name" value="HTH_18"/>
    <property type="match status" value="1"/>
</dbReference>
<dbReference type="EMBL" id="CP041405">
    <property type="protein sequence ID" value="QDM42176.1"/>
    <property type="molecule type" value="Genomic_DNA"/>
</dbReference>